<gene>
    <name evidence="2" type="ORF">B0T25DRAFT_530543</name>
</gene>
<dbReference type="PROSITE" id="PS50011">
    <property type="entry name" value="PROTEIN_KINASE_DOM"/>
    <property type="match status" value="1"/>
</dbReference>
<dbReference type="Gene3D" id="1.10.510.10">
    <property type="entry name" value="Transferase(Phosphotransferase) domain 1"/>
    <property type="match status" value="1"/>
</dbReference>
<reference evidence="2" key="2">
    <citation type="submission" date="2023-06" db="EMBL/GenBank/DDBJ databases">
        <authorList>
            <consortium name="Lawrence Berkeley National Laboratory"/>
            <person name="Haridas S."/>
            <person name="Hensen N."/>
            <person name="Bonometti L."/>
            <person name="Westerberg I."/>
            <person name="Brannstrom I.O."/>
            <person name="Guillou S."/>
            <person name="Cros-Aarteil S."/>
            <person name="Calhoun S."/>
            <person name="Kuo A."/>
            <person name="Mondo S."/>
            <person name="Pangilinan J."/>
            <person name="Riley R."/>
            <person name="Labutti K."/>
            <person name="Andreopoulos B."/>
            <person name="Lipzen A."/>
            <person name="Chen C."/>
            <person name="Yanf M."/>
            <person name="Daum C."/>
            <person name="Ng V."/>
            <person name="Clum A."/>
            <person name="Steindorff A."/>
            <person name="Ohm R."/>
            <person name="Martin F."/>
            <person name="Silar P."/>
            <person name="Natvig D."/>
            <person name="Lalanne C."/>
            <person name="Gautier V."/>
            <person name="Ament-Velasquez S.L."/>
            <person name="Kruys A."/>
            <person name="Hutchinson M.I."/>
            <person name="Powell A.J."/>
            <person name="Barry K."/>
            <person name="Miller A.N."/>
            <person name="Grigoriev I.V."/>
            <person name="Debuchy R."/>
            <person name="Gladieux P."/>
            <person name="Thoren M.H."/>
            <person name="Johannesson H."/>
        </authorList>
    </citation>
    <scope>NUCLEOTIDE SEQUENCE</scope>
    <source>
        <strain evidence="2">CBS 955.72</strain>
    </source>
</reference>
<evidence type="ECO:0000313" key="2">
    <source>
        <dbReference type="EMBL" id="KAK3364572.1"/>
    </source>
</evidence>
<accession>A0AAJ0HXM5</accession>
<sequence>MHDDFQMWNSREWGKVGYWAPEQFTSEWEYVDCNPHADGAQLAGRYGWKSNLYSIGWIMWSFITRLQPPAGPVRNDLSLSIPGQPNKITTFGGHLTNDGRYNNIDPELRLLVARCLAEFPRDRPSMDEIQAAIGTALHLGNPNHVWLPPNSDQHISAGSHTRYMLGRLAIPANNNPISPQPAVPVRAPDPLHTQQQLADWLAGVPNSDLIH</sequence>
<dbReference type="EMBL" id="JAUIQD010000001">
    <property type="protein sequence ID" value="KAK3364572.1"/>
    <property type="molecule type" value="Genomic_DNA"/>
</dbReference>
<feature type="domain" description="Protein kinase" evidence="1">
    <location>
        <begin position="1"/>
        <end position="147"/>
    </location>
</feature>
<organism evidence="2 3">
    <name type="scientific">Lasiosphaeria hispida</name>
    <dbReference type="NCBI Taxonomy" id="260671"/>
    <lineage>
        <taxon>Eukaryota</taxon>
        <taxon>Fungi</taxon>
        <taxon>Dikarya</taxon>
        <taxon>Ascomycota</taxon>
        <taxon>Pezizomycotina</taxon>
        <taxon>Sordariomycetes</taxon>
        <taxon>Sordariomycetidae</taxon>
        <taxon>Sordariales</taxon>
        <taxon>Lasiosphaeriaceae</taxon>
        <taxon>Lasiosphaeria</taxon>
    </lineage>
</organism>
<dbReference type="GO" id="GO:0005524">
    <property type="term" value="F:ATP binding"/>
    <property type="evidence" value="ECO:0007669"/>
    <property type="project" value="InterPro"/>
</dbReference>
<comment type="caution">
    <text evidence="2">The sequence shown here is derived from an EMBL/GenBank/DDBJ whole genome shotgun (WGS) entry which is preliminary data.</text>
</comment>
<name>A0AAJ0HXM5_9PEZI</name>
<dbReference type="AlphaFoldDB" id="A0AAJ0HXM5"/>
<dbReference type="InterPro" id="IPR000719">
    <property type="entry name" value="Prot_kinase_dom"/>
</dbReference>
<evidence type="ECO:0000313" key="3">
    <source>
        <dbReference type="Proteomes" id="UP001275084"/>
    </source>
</evidence>
<dbReference type="Proteomes" id="UP001275084">
    <property type="component" value="Unassembled WGS sequence"/>
</dbReference>
<dbReference type="SUPFAM" id="SSF56112">
    <property type="entry name" value="Protein kinase-like (PK-like)"/>
    <property type="match status" value="1"/>
</dbReference>
<dbReference type="InterPro" id="IPR011009">
    <property type="entry name" value="Kinase-like_dom_sf"/>
</dbReference>
<reference evidence="2" key="1">
    <citation type="journal article" date="2023" name="Mol. Phylogenet. Evol.">
        <title>Genome-scale phylogeny and comparative genomics of the fungal order Sordariales.</title>
        <authorList>
            <person name="Hensen N."/>
            <person name="Bonometti L."/>
            <person name="Westerberg I."/>
            <person name="Brannstrom I.O."/>
            <person name="Guillou S."/>
            <person name="Cros-Aarteil S."/>
            <person name="Calhoun S."/>
            <person name="Haridas S."/>
            <person name="Kuo A."/>
            <person name="Mondo S."/>
            <person name="Pangilinan J."/>
            <person name="Riley R."/>
            <person name="LaButti K."/>
            <person name="Andreopoulos B."/>
            <person name="Lipzen A."/>
            <person name="Chen C."/>
            <person name="Yan M."/>
            <person name="Daum C."/>
            <person name="Ng V."/>
            <person name="Clum A."/>
            <person name="Steindorff A."/>
            <person name="Ohm R.A."/>
            <person name="Martin F."/>
            <person name="Silar P."/>
            <person name="Natvig D.O."/>
            <person name="Lalanne C."/>
            <person name="Gautier V."/>
            <person name="Ament-Velasquez S.L."/>
            <person name="Kruys A."/>
            <person name="Hutchinson M.I."/>
            <person name="Powell A.J."/>
            <person name="Barry K."/>
            <person name="Miller A.N."/>
            <person name="Grigoriev I.V."/>
            <person name="Debuchy R."/>
            <person name="Gladieux P."/>
            <person name="Hiltunen Thoren M."/>
            <person name="Johannesson H."/>
        </authorList>
    </citation>
    <scope>NUCLEOTIDE SEQUENCE</scope>
    <source>
        <strain evidence="2">CBS 955.72</strain>
    </source>
</reference>
<proteinExistence type="predicted"/>
<protein>
    <recommendedName>
        <fullName evidence="1">Protein kinase domain-containing protein</fullName>
    </recommendedName>
</protein>
<dbReference type="GO" id="GO:0004672">
    <property type="term" value="F:protein kinase activity"/>
    <property type="evidence" value="ECO:0007669"/>
    <property type="project" value="InterPro"/>
</dbReference>
<evidence type="ECO:0000259" key="1">
    <source>
        <dbReference type="PROSITE" id="PS50011"/>
    </source>
</evidence>
<keyword evidence="3" id="KW-1185">Reference proteome</keyword>